<reference evidence="2 3" key="1">
    <citation type="submission" date="2019-12" db="EMBL/GenBank/DDBJ databases">
        <authorList>
            <person name="Zhao J."/>
        </authorList>
    </citation>
    <scope>NUCLEOTIDE SEQUENCE [LARGE SCALE GENOMIC DNA]</scope>
    <source>
        <strain evidence="2 3">S-15</strain>
    </source>
</reference>
<dbReference type="InterPro" id="IPR041698">
    <property type="entry name" value="Methyltransf_25"/>
</dbReference>
<dbReference type="InterPro" id="IPR029063">
    <property type="entry name" value="SAM-dependent_MTases_sf"/>
</dbReference>
<dbReference type="Proteomes" id="UP000470771">
    <property type="component" value="Unassembled WGS sequence"/>
</dbReference>
<evidence type="ECO:0000313" key="3">
    <source>
        <dbReference type="Proteomes" id="UP000470771"/>
    </source>
</evidence>
<keyword evidence="2" id="KW-0489">Methyltransferase</keyword>
<gene>
    <name evidence="2" type="ORF">GQN54_10940</name>
</gene>
<dbReference type="RefSeq" id="WP_160633585.1">
    <property type="nucleotide sequence ID" value="NZ_WWNE01000008.1"/>
</dbReference>
<keyword evidence="2" id="KW-0808">Transferase</keyword>
<dbReference type="GO" id="GO:0008168">
    <property type="term" value="F:methyltransferase activity"/>
    <property type="evidence" value="ECO:0007669"/>
    <property type="project" value="UniProtKB-KW"/>
</dbReference>
<dbReference type="GO" id="GO:0032259">
    <property type="term" value="P:methylation"/>
    <property type="evidence" value="ECO:0007669"/>
    <property type="project" value="UniProtKB-KW"/>
</dbReference>
<evidence type="ECO:0000313" key="2">
    <source>
        <dbReference type="EMBL" id="NBG66630.1"/>
    </source>
</evidence>
<comment type="caution">
    <text evidence="2">The sequence shown here is derived from an EMBL/GenBank/DDBJ whole genome shotgun (WGS) entry which is preliminary data.</text>
</comment>
<evidence type="ECO:0000259" key="1">
    <source>
        <dbReference type="Pfam" id="PF13649"/>
    </source>
</evidence>
<dbReference type="Pfam" id="PF13649">
    <property type="entry name" value="Methyltransf_25"/>
    <property type="match status" value="1"/>
</dbReference>
<protein>
    <submittedName>
        <fullName evidence="2">Methyltransferase domain-containing protein</fullName>
    </submittedName>
</protein>
<keyword evidence="3" id="KW-1185">Reference proteome</keyword>
<accession>A0A6N9NN41</accession>
<name>A0A6N9NN41_9FLAO</name>
<proteinExistence type="predicted"/>
<dbReference type="SUPFAM" id="SSF53335">
    <property type="entry name" value="S-adenosyl-L-methionine-dependent methyltransferases"/>
    <property type="match status" value="1"/>
</dbReference>
<dbReference type="AlphaFoldDB" id="A0A6N9NN41"/>
<sequence>MFKNNYNSIAHLYDSINNIVFLKQSVKAQEDLIHSLPDEGHLLFIGGGTGTTLQKIETLKPQINITYIEASSRMVELSKKKSTNPNTVFIRGGIANIPDQQYDIVCTFFFLDLFEQPEIEMLFNQLHSHLKVNGIWLYADFNVSKKWWQKGIEFTMFQFLKFTTQITSSRIEDYSFLFEKNGYLLLTKHYYYGEFIANAVYKKREY</sequence>
<organism evidence="2 3">
    <name type="scientific">Acidiluteibacter ferrifornacis</name>
    <dbReference type="NCBI Taxonomy" id="2692424"/>
    <lineage>
        <taxon>Bacteria</taxon>
        <taxon>Pseudomonadati</taxon>
        <taxon>Bacteroidota</taxon>
        <taxon>Flavobacteriia</taxon>
        <taxon>Flavobacteriales</taxon>
        <taxon>Cryomorphaceae</taxon>
        <taxon>Acidiluteibacter</taxon>
    </lineage>
</organism>
<dbReference type="Gene3D" id="3.40.50.150">
    <property type="entry name" value="Vaccinia Virus protein VP39"/>
    <property type="match status" value="1"/>
</dbReference>
<dbReference type="EMBL" id="WWNE01000008">
    <property type="protein sequence ID" value="NBG66630.1"/>
    <property type="molecule type" value="Genomic_DNA"/>
</dbReference>
<feature type="domain" description="Methyltransferase" evidence="1">
    <location>
        <begin position="45"/>
        <end position="134"/>
    </location>
</feature>